<dbReference type="EMBL" id="BQKY01000005">
    <property type="protein sequence ID" value="GJN89613.1"/>
    <property type="molecule type" value="Genomic_DNA"/>
</dbReference>
<comment type="caution">
    <text evidence="2">The sequence shown here is derived from an EMBL/GenBank/DDBJ whole genome shotgun (WGS) entry which is preliminary data.</text>
</comment>
<feature type="compositionally biased region" description="Acidic residues" evidence="1">
    <location>
        <begin position="34"/>
        <end position="44"/>
    </location>
</feature>
<feature type="compositionally biased region" description="Low complexity" evidence="1">
    <location>
        <begin position="278"/>
        <end position="296"/>
    </location>
</feature>
<dbReference type="AlphaFoldDB" id="A0AAV5GHA1"/>
<organism evidence="2 3">
    <name type="scientific">Rhodotorula paludigena</name>
    <dbReference type="NCBI Taxonomy" id="86838"/>
    <lineage>
        <taxon>Eukaryota</taxon>
        <taxon>Fungi</taxon>
        <taxon>Dikarya</taxon>
        <taxon>Basidiomycota</taxon>
        <taxon>Pucciniomycotina</taxon>
        <taxon>Microbotryomycetes</taxon>
        <taxon>Sporidiobolales</taxon>
        <taxon>Sporidiobolaceae</taxon>
        <taxon>Rhodotorula</taxon>
    </lineage>
</organism>
<evidence type="ECO:0000313" key="2">
    <source>
        <dbReference type="EMBL" id="GJN89613.1"/>
    </source>
</evidence>
<feature type="compositionally biased region" description="Polar residues" evidence="1">
    <location>
        <begin position="78"/>
        <end position="87"/>
    </location>
</feature>
<evidence type="ECO:0000313" key="3">
    <source>
        <dbReference type="Proteomes" id="UP001342314"/>
    </source>
</evidence>
<name>A0AAV5GHA1_9BASI</name>
<evidence type="ECO:0000256" key="1">
    <source>
        <dbReference type="SAM" id="MobiDB-lite"/>
    </source>
</evidence>
<dbReference type="Gene3D" id="6.10.250.3110">
    <property type="match status" value="1"/>
</dbReference>
<reference evidence="2 3" key="1">
    <citation type="submission" date="2021-12" db="EMBL/GenBank/DDBJ databases">
        <title>High titer production of polyol ester of fatty acids by Rhodotorula paludigena BS15 towards product separation-free biomass refinery.</title>
        <authorList>
            <person name="Mano J."/>
            <person name="Ono H."/>
            <person name="Tanaka T."/>
            <person name="Naito K."/>
            <person name="Sushida H."/>
            <person name="Ike M."/>
            <person name="Tokuyasu K."/>
            <person name="Kitaoka M."/>
        </authorList>
    </citation>
    <scope>NUCLEOTIDE SEQUENCE [LARGE SCALE GENOMIC DNA]</scope>
    <source>
        <strain evidence="2 3">BS15</strain>
    </source>
</reference>
<feature type="region of interest" description="Disordered" evidence="1">
    <location>
        <begin position="1"/>
        <end position="175"/>
    </location>
</feature>
<accession>A0AAV5GHA1</accession>
<feature type="region of interest" description="Disordered" evidence="1">
    <location>
        <begin position="271"/>
        <end position="303"/>
    </location>
</feature>
<sequence>MPAERSSRPSPTRDRSHEAYSGATEHGESIGPEVEVDELEEPSDTAEVKREPGIGDDVSHRPWKKSKNDEDEIGRLSGTPSHVNSPSKGPFKPRASSATPAFNSAIGPKPRASSAAPFRPFDFAPVTSPSKKRSSPPDEPSSTTVAELKDELARALSDNQKIKRTLSASRAENTQLQKALDEARADAQNAHAESHDATLKYEKIRALQIEFQDKLSHFSDRVTTAARSWADNRDGVVEQLSMPGVATPQNMRMLFESADAHITEMYGAWNEAVGTPDSQGPSGSGTSAAGASPSNPKKQVKPK</sequence>
<dbReference type="Proteomes" id="UP001342314">
    <property type="component" value="Unassembled WGS sequence"/>
</dbReference>
<proteinExistence type="predicted"/>
<protein>
    <submittedName>
        <fullName evidence="2">Uncharacterized protein</fullName>
    </submittedName>
</protein>
<feature type="compositionally biased region" description="Basic and acidic residues" evidence="1">
    <location>
        <begin position="1"/>
        <end position="18"/>
    </location>
</feature>
<feature type="compositionally biased region" description="Basic and acidic residues" evidence="1">
    <location>
        <begin position="46"/>
        <end position="60"/>
    </location>
</feature>
<keyword evidence="3" id="KW-1185">Reference proteome</keyword>
<feature type="compositionally biased region" description="Polar residues" evidence="1">
    <location>
        <begin position="166"/>
        <end position="175"/>
    </location>
</feature>
<gene>
    <name evidence="2" type="ORF">Rhopal_002600-T1</name>
</gene>